<feature type="binding site" evidence="6">
    <location>
        <position position="373"/>
    </location>
    <ligand>
        <name>S-adenosyl-L-methionine</name>
        <dbReference type="ChEBI" id="CHEBI:59789"/>
    </ligand>
</feature>
<dbReference type="PROSITE" id="PS51686">
    <property type="entry name" value="SAM_MT_RSMB_NOP"/>
    <property type="match status" value="1"/>
</dbReference>
<proteinExistence type="inferred from homology"/>
<protein>
    <submittedName>
        <fullName evidence="9">Methyltransferase</fullName>
        <ecNumber evidence="9">2.1.1.-</ecNumber>
    </submittedName>
</protein>
<name>A0ABX8EKA3_9ACTN</name>
<dbReference type="GO" id="GO:0032259">
    <property type="term" value="P:methylation"/>
    <property type="evidence" value="ECO:0007669"/>
    <property type="project" value="UniProtKB-KW"/>
</dbReference>
<keyword evidence="5 6" id="KW-0694">RNA-binding</keyword>
<dbReference type="Gene3D" id="1.10.940.10">
    <property type="entry name" value="NusB-like"/>
    <property type="match status" value="1"/>
</dbReference>
<keyword evidence="3 6" id="KW-0808">Transferase</keyword>
<evidence type="ECO:0000256" key="3">
    <source>
        <dbReference type="ARBA" id="ARBA00022679"/>
    </source>
</evidence>
<dbReference type="EMBL" id="CP075371">
    <property type="protein sequence ID" value="QVT80335.1"/>
    <property type="molecule type" value="Genomic_DNA"/>
</dbReference>
<dbReference type="EC" id="2.1.1.-" evidence="9"/>
<feature type="binding site" evidence="6">
    <location>
        <position position="327"/>
    </location>
    <ligand>
        <name>S-adenosyl-L-methionine</name>
        <dbReference type="ChEBI" id="CHEBI:59789"/>
    </ligand>
</feature>
<dbReference type="SUPFAM" id="SSF48013">
    <property type="entry name" value="NusB-like"/>
    <property type="match status" value="1"/>
</dbReference>
<keyword evidence="2 6" id="KW-0489">Methyltransferase</keyword>
<dbReference type="InterPro" id="IPR029063">
    <property type="entry name" value="SAM-dependent_MTases_sf"/>
</dbReference>
<dbReference type="PANTHER" id="PTHR22807:SF53">
    <property type="entry name" value="RIBOSOMAL RNA SMALL SUBUNIT METHYLTRANSFERASE B-RELATED"/>
    <property type="match status" value="1"/>
</dbReference>
<dbReference type="Gene3D" id="3.40.50.150">
    <property type="entry name" value="Vaccinia Virus protein VP39"/>
    <property type="match status" value="1"/>
</dbReference>
<comment type="similarity">
    <text evidence="1 6">Belongs to the class I-like SAM-binding methyltransferase superfamily. RsmB/NOP family.</text>
</comment>
<dbReference type="InterPro" id="IPR049560">
    <property type="entry name" value="MeTrfase_RsmB-F_NOP2_cat"/>
</dbReference>
<evidence type="ECO:0000259" key="8">
    <source>
        <dbReference type="PROSITE" id="PS51686"/>
    </source>
</evidence>
<keyword evidence="4 6" id="KW-0949">S-adenosyl-L-methionine</keyword>
<dbReference type="Pfam" id="PF01029">
    <property type="entry name" value="NusB"/>
    <property type="match status" value="1"/>
</dbReference>
<organism evidence="9 10">
    <name type="scientific">Nocardioides aquaticus</name>
    <dbReference type="NCBI Taxonomy" id="160826"/>
    <lineage>
        <taxon>Bacteria</taxon>
        <taxon>Bacillati</taxon>
        <taxon>Actinomycetota</taxon>
        <taxon>Actinomycetes</taxon>
        <taxon>Propionibacteriales</taxon>
        <taxon>Nocardioidaceae</taxon>
        <taxon>Nocardioides</taxon>
    </lineage>
</organism>
<feature type="active site" description="Nucleophile" evidence="6">
    <location>
        <position position="426"/>
    </location>
</feature>
<dbReference type="CDD" id="cd02440">
    <property type="entry name" value="AdoMet_MTases"/>
    <property type="match status" value="1"/>
</dbReference>
<feature type="region of interest" description="Disordered" evidence="7">
    <location>
        <begin position="1"/>
        <end position="44"/>
    </location>
</feature>
<gene>
    <name evidence="9" type="ORF">ENKNEFLB_02730</name>
</gene>
<dbReference type="SUPFAM" id="SSF53335">
    <property type="entry name" value="S-adenosyl-L-methionine-dependent methyltransferases"/>
    <property type="match status" value="1"/>
</dbReference>
<evidence type="ECO:0000256" key="4">
    <source>
        <dbReference type="ARBA" id="ARBA00022691"/>
    </source>
</evidence>
<keyword evidence="10" id="KW-1185">Reference proteome</keyword>
<reference evidence="9 10" key="1">
    <citation type="submission" date="2021-05" db="EMBL/GenBank/DDBJ databases">
        <title>Complete genome of Nocardioides aquaticus KCTC 9944T isolated from meromictic and hypersaline Ekho Lake, Antarctica.</title>
        <authorList>
            <person name="Hwang K."/>
            <person name="Kim K.M."/>
            <person name="Choe H."/>
        </authorList>
    </citation>
    <scope>NUCLEOTIDE SEQUENCE [LARGE SCALE GENOMIC DNA]</scope>
    <source>
        <strain evidence="9 10">KCTC 9944</strain>
    </source>
</reference>
<sequence>MAESRRPGRPRRPGAGGPASGAASGSASGQARRPSARPAAGSSRVDPARLAAYEVLKTVRVDDAYANLVLPAVLARLGLEGRDAAFATELASGTLRLRGTYDAVLGACVQRPLRKVEDKVLDALRLGTHQLLSMRVPPHAAISTTVDLVRDRASSGAASFANAVLHGVTAHDLDGWVATLAPPATPRSSRYEEIAFSHPRWIVEELRRALGDEELHDLLRADNVAPRVTLVARPGLATREELPGEPTPWSPYGVVLAAGAPSGVPAVAEGRAGVQDEGSQLVAHLLATAPVEGRDRTWVDLCAGPGGKAALLTSLAAQRDARVVAVERQEHRARLVARSLAPTRAVGASYAVLAADGTRPPLLPGSVDRVLVDAPCTGLGALRRRPESRWRRRPDDVLPLVLLQRRLLGSALDLLRPGGVAVYATCSPVLTETDEVVAAVSQRPDVVVEDLLPLLPAGMPDAAGRLPGTAQLWPHRHGTDAMFLALLRKV</sequence>
<evidence type="ECO:0000256" key="2">
    <source>
        <dbReference type="ARBA" id="ARBA00022603"/>
    </source>
</evidence>
<dbReference type="InterPro" id="IPR001678">
    <property type="entry name" value="MeTrfase_RsmB-F_NOP2_dom"/>
</dbReference>
<evidence type="ECO:0000313" key="9">
    <source>
        <dbReference type="EMBL" id="QVT80335.1"/>
    </source>
</evidence>
<dbReference type="PROSITE" id="PS01153">
    <property type="entry name" value="NOL1_NOP2_SUN"/>
    <property type="match status" value="1"/>
</dbReference>
<dbReference type="PANTHER" id="PTHR22807">
    <property type="entry name" value="NOP2 YEAST -RELATED NOL1/NOP2/FMU SUN DOMAIN-CONTAINING"/>
    <property type="match status" value="1"/>
</dbReference>
<dbReference type="InterPro" id="IPR018314">
    <property type="entry name" value="RsmB/NOL1/NOP2-like_CS"/>
</dbReference>
<dbReference type="Pfam" id="PF01189">
    <property type="entry name" value="Methyltr_RsmB-F"/>
    <property type="match status" value="1"/>
</dbReference>
<evidence type="ECO:0000256" key="7">
    <source>
        <dbReference type="SAM" id="MobiDB-lite"/>
    </source>
</evidence>
<feature type="compositionally biased region" description="Low complexity" evidence="7">
    <location>
        <begin position="20"/>
        <end position="44"/>
    </location>
</feature>
<accession>A0ABX8EKA3</accession>
<dbReference type="InterPro" id="IPR006027">
    <property type="entry name" value="NusB_RsmB_TIM44"/>
</dbReference>
<evidence type="ECO:0000256" key="1">
    <source>
        <dbReference type="ARBA" id="ARBA00007494"/>
    </source>
</evidence>
<feature type="binding site" evidence="6">
    <location>
        <position position="356"/>
    </location>
    <ligand>
        <name>S-adenosyl-L-methionine</name>
        <dbReference type="ChEBI" id="CHEBI:59789"/>
    </ligand>
</feature>
<dbReference type="InterPro" id="IPR035926">
    <property type="entry name" value="NusB-like_sf"/>
</dbReference>
<feature type="domain" description="SAM-dependent MTase RsmB/NOP-type" evidence="8">
    <location>
        <begin position="207"/>
        <end position="490"/>
    </location>
</feature>
<dbReference type="PRINTS" id="PR02008">
    <property type="entry name" value="RCMTFAMILY"/>
</dbReference>
<evidence type="ECO:0000256" key="6">
    <source>
        <dbReference type="PROSITE-ProRule" id="PRU01023"/>
    </source>
</evidence>
<evidence type="ECO:0000256" key="5">
    <source>
        <dbReference type="ARBA" id="ARBA00022884"/>
    </source>
</evidence>
<feature type="binding site" evidence="6">
    <location>
        <begin position="302"/>
        <end position="308"/>
    </location>
    <ligand>
        <name>S-adenosyl-L-methionine</name>
        <dbReference type="ChEBI" id="CHEBI:59789"/>
    </ligand>
</feature>
<dbReference type="GO" id="GO:0008168">
    <property type="term" value="F:methyltransferase activity"/>
    <property type="evidence" value="ECO:0007669"/>
    <property type="project" value="UniProtKB-KW"/>
</dbReference>
<dbReference type="RefSeq" id="WP_214055899.1">
    <property type="nucleotide sequence ID" value="NZ_CP075371.1"/>
</dbReference>
<evidence type="ECO:0000313" key="10">
    <source>
        <dbReference type="Proteomes" id="UP000679307"/>
    </source>
</evidence>
<dbReference type="InterPro" id="IPR023267">
    <property type="entry name" value="RCMT"/>
</dbReference>
<dbReference type="Proteomes" id="UP000679307">
    <property type="component" value="Chromosome"/>
</dbReference>